<feature type="transmembrane region" description="Helical" evidence="1">
    <location>
        <begin position="238"/>
        <end position="257"/>
    </location>
</feature>
<feature type="transmembrane region" description="Helical" evidence="1">
    <location>
        <begin position="293"/>
        <end position="309"/>
    </location>
</feature>
<dbReference type="Pfam" id="PF14897">
    <property type="entry name" value="EpsG"/>
    <property type="match status" value="1"/>
</dbReference>
<feature type="transmembrane region" description="Helical" evidence="1">
    <location>
        <begin position="107"/>
        <end position="125"/>
    </location>
</feature>
<evidence type="ECO:0000313" key="3">
    <source>
        <dbReference type="Proteomes" id="UP000032803"/>
    </source>
</evidence>
<sequence length="343" mass="39679">MRIKYSNLQIALYIWPVLILLALAIGFRPMNVGSDTQSYSLYYENLRWGMVHHFYEYLFFILAKIFSLSYIPIGYFFSFIALTGFILINLSARKITEYLEVSYDSNLVFLLLIICFSLSVFFYAIEINVIRHGIAILALFLFYFLLINRAHILLLMLSALFAVGFHQTSVVYLLVSFLIFFSYRFVFSLVLVLAFLYVTGLIKKSIFIFSQMTSINIYEKIASYGLNSGYASGNRLDFTLFTLFCGLLFFIIGKYLLNANNRRKYNQLLKIYWILTIPFFFLGFAGYADRYLLPAWVYLSILSAVFLQFEVSKSSLAIKITYLVFLASAIVIYMVAQGILRLG</sequence>
<feature type="transmembrane region" description="Helical" evidence="1">
    <location>
        <begin position="137"/>
        <end position="165"/>
    </location>
</feature>
<dbReference type="Proteomes" id="UP000032803">
    <property type="component" value="Chromosome I"/>
</dbReference>
<dbReference type="RefSeq" id="WP_045105656.1">
    <property type="nucleotide sequence ID" value="NZ_LN681225.1"/>
</dbReference>
<dbReference type="AlphaFoldDB" id="A0A0A8UND0"/>
<accession>A0A0A8UND0</accession>
<keyword evidence="3" id="KW-1185">Reference proteome</keyword>
<dbReference type="STRING" id="449.LHA_1193"/>
<proteinExistence type="predicted"/>
<evidence type="ECO:0000256" key="1">
    <source>
        <dbReference type="SAM" id="Phobius"/>
    </source>
</evidence>
<protein>
    <recommendedName>
        <fullName evidence="4">Transmembrane protein</fullName>
    </recommendedName>
</protein>
<evidence type="ECO:0008006" key="4">
    <source>
        <dbReference type="Google" id="ProtNLM"/>
    </source>
</evidence>
<dbReference type="KEGG" id="lha:LHA_1193"/>
<organism evidence="2 3">
    <name type="scientific">Legionella hackeliae</name>
    <dbReference type="NCBI Taxonomy" id="449"/>
    <lineage>
        <taxon>Bacteria</taxon>
        <taxon>Pseudomonadati</taxon>
        <taxon>Pseudomonadota</taxon>
        <taxon>Gammaproteobacteria</taxon>
        <taxon>Legionellales</taxon>
        <taxon>Legionellaceae</taxon>
        <taxon>Legionella</taxon>
    </lineage>
</organism>
<dbReference type="HOGENOM" id="CLU_808435_0_0_6"/>
<feature type="transmembrane region" description="Helical" evidence="1">
    <location>
        <begin position="171"/>
        <end position="198"/>
    </location>
</feature>
<reference evidence="3" key="1">
    <citation type="submission" date="2014-09" db="EMBL/GenBank/DDBJ databases">
        <authorList>
            <person name="Gomez-Valero L."/>
        </authorList>
    </citation>
    <scope>NUCLEOTIDE SEQUENCE [LARGE SCALE GENOMIC DNA]</scope>
    <source>
        <strain evidence="3">ATCC35250</strain>
    </source>
</reference>
<evidence type="ECO:0000313" key="2">
    <source>
        <dbReference type="EMBL" id="CEK10248.1"/>
    </source>
</evidence>
<feature type="transmembrane region" description="Helical" evidence="1">
    <location>
        <begin position="12"/>
        <end position="30"/>
    </location>
</feature>
<gene>
    <name evidence="2" type="ORF">LHA_1193</name>
</gene>
<dbReference type="InterPro" id="IPR049458">
    <property type="entry name" value="EpsG-like"/>
</dbReference>
<feature type="transmembrane region" description="Helical" evidence="1">
    <location>
        <begin position="269"/>
        <end position="287"/>
    </location>
</feature>
<keyword evidence="1" id="KW-0812">Transmembrane</keyword>
<dbReference type="OrthoDB" id="5939709at2"/>
<feature type="transmembrane region" description="Helical" evidence="1">
    <location>
        <begin position="321"/>
        <end position="340"/>
    </location>
</feature>
<dbReference type="PATRIC" id="fig|449.7.peg.3205"/>
<name>A0A0A8UND0_LEGHA</name>
<keyword evidence="1" id="KW-1133">Transmembrane helix</keyword>
<feature type="transmembrane region" description="Helical" evidence="1">
    <location>
        <begin position="73"/>
        <end position="92"/>
    </location>
</feature>
<keyword evidence="1" id="KW-0472">Membrane</keyword>
<feature type="transmembrane region" description="Helical" evidence="1">
    <location>
        <begin position="205"/>
        <end position="226"/>
    </location>
</feature>
<dbReference type="EMBL" id="LN681225">
    <property type="protein sequence ID" value="CEK10248.1"/>
    <property type="molecule type" value="Genomic_DNA"/>
</dbReference>